<proteinExistence type="predicted"/>
<sequence length="311" mass="35663">MVFGLFRRRSPQRPVWSRTGANPEDLREYDAFGPWLLPIKSAAEMPRRFQSAYAGLKGAEYLVKIPRSIDRRDAYPGADLYATVFALDADGFTLLTATDKGDGFVNRHVAWDEVAAVRAVVNLLHAEFVLLLKEGHALTVTYNSVSFDLMTRVAAFVRQHLMVRDEFGSAIANEAEEFEDFFFNAMLSEERHGGQFMLPIHFEPPGKPCRNMQNRRRVTTGLLILLSGNELVIVDRDAPMRRRFFTHYTYRKTYVGLTSVRAFRLQPPPENKPGRFMLLELIIEQQRIGIPCFKTPERVIDLLRRRGVARL</sequence>
<dbReference type="Proteomes" id="UP000233491">
    <property type="component" value="Unassembled WGS sequence"/>
</dbReference>
<evidence type="ECO:0000313" key="1">
    <source>
        <dbReference type="EMBL" id="PKR91264.1"/>
    </source>
</evidence>
<accession>A0A2N3M3C3</accession>
<dbReference type="EMBL" id="PJNW01000001">
    <property type="protein sequence ID" value="PKR91264.1"/>
    <property type="molecule type" value="Genomic_DNA"/>
</dbReference>
<reference evidence="1 2" key="1">
    <citation type="submission" date="2017-12" db="EMBL/GenBank/DDBJ databases">
        <title>Anaerobic carbon monoxide metabolism by Pleomorphomonas carboxyditropha sp. nov., a new mesophilic hydrogenogenic carboxidotroph.</title>
        <authorList>
            <person name="Esquivel-Elizondo S."/>
            <person name="Krajmalnik-Brown R."/>
        </authorList>
    </citation>
    <scope>NUCLEOTIDE SEQUENCE [LARGE SCALE GENOMIC DNA]</scope>
    <source>
        <strain evidence="1 2">R5-392</strain>
    </source>
</reference>
<keyword evidence="2" id="KW-1185">Reference proteome</keyword>
<protein>
    <submittedName>
        <fullName evidence="1">Uncharacterized protein</fullName>
    </submittedName>
</protein>
<organism evidence="1 2">
    <name type="scientific">Pleomorphomonas diazotrophica</name>
    <dbReference type="NCBI Taxonomy" id="1166257"/>
    <lineage>
        <taxon>Bacteria</taxon>
        <taxon>Pseudomonadati</taxon>
        <taxon>Pseudomonadota</taxon>
        <taxon>Alphaproteobacteria</taxon>
        <taxon>Hyphomicrobiales</taxon>
        <taxon>Pleomorphomonadaceae</taxon>
        <taxon>Pleomorphomonas</taxon>
    </lineage>
</organism>
<gene>
    <name evidence="1" type="ORF">CXZ10_00690</name>
</gene>
<evidence type="ECO:0000313" key="2">
    <source>
        <dbReference type="Proteomes" id="UP000233491"/>
    </source>
</evidence>
<dbReference type="AlphaFoldDB" id="A0A2N3M3C3"/>
<name>A0A2N3M3C3_9HYPH</name>
<comment type="caution">
    <text evidence="1">The sequence shown here is derived from an EMBL/GenBank/DDBJ whole genome shotgun (WGS) entry which is preliminary data.</text>
</comment>